<evidence type="ECO:0000313" key="3">
    <source>
        <dbReference type="EMBL" id="EGJ29549.1"/>
    </source>
</evidence>
<accession>F4Y138</accession>
<dbReference type="Pfam" id="PF05099">
    <property type="entry name" value="TerB"/>
    <property type="match status" value="1"/>
</dbReference>
<sequence>MLELAAKFILETKTMTTETSFEMTGYAKRKYNVTAPINVDVARNYLRAVVAIASADGELAQEEIDWFMEEQQQMGTPSDLLEENVINFDGKNADIEQLLSAIHYDFSINVGHSMLYQAIKMSRADGVYHEKEKAAVDRAAEILGIERKVVVSLESLAEIEESADRLRLAIFETDVE</sequence>
<dbReference type="InterPro" id="IPR029024">
    <property type="entry name" value="TerB-like"/>
</dbReference>
<dbReference type="eggNOG" id="ENOG50334Z5">
    <property type="taxonomic scope" value="Bacteria"/>
</dbReference>
<dbReference type="AlphaFoldDB" id="F4Y138"/>
<evidence type="ECO:0000313" key="4">
    <source>
        <dbReference type="Proteomes" id="UP000003959"/>
    </source>
</evidence>
<dbReference type="EMBL" id="GL890969">
    <property type="protein sequence ID" value="EGJ29549.1"/>
    <property type="molecule type" value="Genomic_DNA"/>
</dbReference>
<name>F4Y138_9CYAN</name>
<dbReference type="EMBL" id="HQ696495">
    <property type="protein sequence ID" value="AEE88212.1"/>
    <property type="molecule type" value="Genomic_DNA"/>
</dbReference>
<dbReference type="Gene3D" id="1.10.3680.10">
    <property type="entry name" value="TerB-like"/>
    <property type="match status" value="1"/>
</dbReference>
<evidence type="ECO:0000259" key="1">
    <source>
        <dbReference type="Pfam" id="PF05099"/>
    </source>
</evidence>
<dbReference type="SUPFAM" id="SSF158682">
    <property type="entry name" value="TerB-like"/>
    <property type="match status" value="1"/>
</dbReference>
<dbReference type="Proteomes" id="UP000003959">
    <property type="component" value="Unassembled WGS sequence"/>
</dbReference>
<proteinExistence type="predicted"/>
<keyword evidence="4" id="KW-1185">Reference proteome</keyword>
<reference evidence="2 4" key="1">
    <citation type="journal article" date="2011" name="Proc. Natl. Acad. Sci. U.S.A.">
        <title>Genomic insights into the physiology and ecology of the marine filamentous cyanobacterium Lyngbya majuscula.</title>
        <authorList>
            <person name="Jones A.C."/>
            <person name="Monroe E.A."/>
            <person name="Podell S."/>
            <person name="Hess W.R."/>
            <person name="Klages S."/>
            <person name="Esquenazi E."/>
            <person name="Niessen S."/>
            <person name="Hoover H."/>
            <person name="Rothmann M."/>
            <person name="Lasken R.S."/>
            <person name="Yates J.R.III."/>
            <person name="Reinhardt R."/>
            <person name="Kube M."/>
            <person name="Burkart M.D."/>
            <person name="Allen E.E."/>
            <person name="Dorrestein P.C."/>
            <person name="Gerwick W.H."/>
            <person name="Gerwick L."/>
        </authorList>
    </citation>
    <scope>NUCLEOTIDE SEQUENCE [LARGE SCALE GENOMIC DNA]</scope>
    <source>
        <strain evidence="2 4">3L</strain>
    </source>
</reference>
<dbReference type="InterPro" id="IPR007791">
    <property type="entry name" value="DjlA_N"/>
</dbReference>
<dbReference type="HOGENOM" id="CLU_1641811_0_0_3"/>
<protein>
    <recommendedName>
        <fullName evidence="1">Co-chaperone DjlA N-terminal domain-containing protein</fullName>
    </recommendedName>
</protein>
<evidence type="ECO:0000313" key="2">
    <source>
        <dbReference type="EMBL" id="AEE88212.1"/>
    </source>
</evidence>
<gene>
    <name evidence="3" type="ORF">LYNGBM3L_62400</name>
</gene>
<organism evidence="3 4">
    <name type="scientific">Moorena producens 3L</name>
    <dbReference type="NCBI Taxonomy" id="489825"/>
    <lineage>
        <taxon>Bacteria</taxon>
        <taxon>Bacillati</taxon>
        <taxon>Cyanobacteriota</taxon>
        <taxon>Cyanophyceae</taxon>
        <taxon>Coleofasciculales</taxon>
        <taxon>Coleofasciculaceae</taxon>
        <taxon>Moorena</taxon>
    </lineage>
</organism>
<feature type="domain" description="Co-chaperone DjlA N-terminal" evidence="1">
    <location>
        <begin position="83"/>
        <end position="148"/>
    </location>
</feature>
<reference evidence="3" key="2">
    <citation type="journal article" date="2011" name="Proc. Natl. Acad. Sci. U.S.A.">
        <title>Genomic insights into the physiology and ecology of the marine filamentous cyanobacterium Lyngbya majuscula.</title>
        <authorList>
            <person name="Jones A.C."/>
            <person name="Monroe E.A."/>
            <person name="Podell S."/>
            <person name="Hess W.R."/>
            <person name="Klages S."/>
            <person name="Esquenazi E."/>
            <person name="Niessen S."/>
            <person name="Hoover H."/>
            <person name="Rothmann M."/>
            <person name="Lasken R.S."/>
            <person name="Yates J.R.III."/>
            <person name="Reinhardt R."/>
            <person name="Kube M."/>
            <person name="Burkart M.D."/>
            <person name="Allen E.E."/>
            <person name="Dorrestein P.C."/>
            <person name="Gerwick W.H."/>
            <person name="Gerwick L."/>
        </authorList>
    </citation>
    <scope>NUCLEOTIDE SEQUENCE</scope>
    <source>
        <strain evidence="3">3L</strain>
    </source>
</reference>